<proteinExistence type="predicted"/>
<reference evidence="1 2" key="1">
    <citation type="submission" date="2022-05" db="EMBL/GenBank/DDBJ databases">
        <authorList>
            <consortium name="Genoscope - CEA"/>
            <person name="William W."/>
        </authorList>
    </citation>
    <scope>NUCLEOTIDE SEQUENCE [LARGE SCALE GENOMIC DNA]</scope>
</reference>
<gene>
    <name evidence="1" type="ORF">PLOB_00008174</name>
</gene>
<keyword evidence="2" id="KW-1185">Reference proteome</keyword>
<name>A0ABN8NDY1_9CNID</name>
<protein>
    <submittedName>
        <fullName evidence="1">Uncharacterized protein</fullName>
    </submittedName>
</protein>
<accession>A0ABN8NDY1</accession>
<comment type="caution">
    <text evidence="1">The sequence shown here is derived from an EMBL/GenBank/DDBJ whole genome shotgun (WGS) entry which is preliminary data.</text>
</comment>
<feature type="non-terminal residue" evidence="1">
    <location>
        <position position="1"/>
    </location>
</feature>
<dbReference type="EMBL" id="CALNXK010000014">
    <property type="protein sequence ID" value="CAH3045957.1"/>
    <property type="molecule type" value="Genomic_DNA"/>
</dbReference>
<sequence length="103" mass="11842">YPQFCRYSLICSWIYVFITVRKKNGDVNQAAAQLAGCKEGDDFEELTPVFQPGRNYQDTELPSAPPSVQLDEGPTSHVLRLYKRKKEQGTVFIEVNRFQLSRL</sequence>
<organism evidence="1 2">
    <name type="scientific">Porites lobata</name>
    <dbReference type="NCBI Taxonomy" id="104759"/>
    <lineage>
        <taxon>Eukaryota</taxon>
        <taxon>Metazoa</taxon>
        <taxon>Cnidaria</taxon>
        <taxon>Anthozoa</taxon>
        <taxon>Hexacorallia</taxon>
        <taxon>Scleractinia</taxon>
        <taxon>Fungiina</taxon>
        <taxon>Poritidae</taxon>
        <taxon>Porites</taxon>
    </lineage>
</organism>
<evidence type="ECO:0000313" key="1">
    <source>
        <dbReference type="EMBL" id="CAH3045957.1"/>
    </source>
</evidence>
<dbReference type="Proteomes" id="UP001159405">
    <property type="component" value="Unassembled WGS sequence"/>
</dbReference>
<evidence type="ECO:0000313" key="2">
    <source>
        <dbReference type="Proteomes" id="UP001159405"/>
    </source>
</evidence>